<accession>A0ABU1I7I1</accession>
<feature type="domain" description="FecR N-terminal" evidence="3">
    <location>
        <begin position="20"/>
        <end position="59"/>
    </location>
</feature>
<feature type="domain" description="FecR protein" evidence="2">
    <location>
        <begin position="144"/>
        <end position="239"/>
    </location>
</feature>
<dbReference type="PIRSF" id="PIRSF018266">
    <property type="entry name" value="FecR"/>
    <property type="match status" value="1"/>
</dbReference>
<dbReference type="EMBL" id="JAVIZX010000001">
    <property type="protein sequence ID" value="MDR6213180.1"/>
    <property type="molecule type" value="Genomic_DNA"/>
</dbReference>
<proteinExistence type="predicted"/>
<keyword evidence="1" id="KW-0472">Membrane</keyword>
<comment type="caution">
    <text evidence="4">The sequence shown here is derived from an EMBL/GenBank/DDBJ whole genome shotgun (WGS) entry which is preliminary data.</text>
</comment>
<gene>
    <name evidence="4" type="ORF">QE399_000869</name>
</gene>
<organism evidence="4 5">
    <name type="scientific">Paracidovorax wautersii</name>
    <dbReference type="NCBI Taxonomy" id="1177982"/>
    <lineage>
        <taxon>Bacteria</taxon>
        <taxon>Pseudomonadati</taxon>
        <taxon>Pseudomonadota</taxon>
        <taxon>Betaproteobacteria</taxon>
        <taxon>Burkholderiales</taxon>
        <taxon>Comamonadaceae</taxon>
        <taxon>Paracidovorax</taxon>
    </lineage>
</organism>
<sequence>MAGRCAAPGDSAAALDAATEAAIGWLVTLGSGEVQACERRSFERWLAAHPQHRQAWNALNQPLAQLLDPLRPAAAAASASASGLHTPAAAPPGRLMGDALARAEARTRRRRQVLLRGALGVGGVAVGAALLADRFAPLGGWSADLRTATGERRDFALPDGSTVTLDARSAADLHFAGGQRTVVLRQGALMAQAAPARHAPGGAPFIVRTAQGQVQALGTRFVVRQEVTHTQVGMLEHSVAITTPAGDRLQLDEGQSARFGGPGGIERTPQSPVAASAWQRGMLEAHDLPLGEVVQALRAYRPGFIRVSPQAAALRVYGTYALDDTDRALAALAETLPVQVRVYQRGWLVRIE</sequence>
<dbReference type="PANTHER" id="PTHR30273:SF2">
    <property type="entry name" value="PROTEIN FECR"/>
    <property type="match status" value="1"/>
</dbReference>
<dbReference type="InterPro" id="IPR012373">
    <property type="entry name" value="Ferrdict_sens_TM"/>
</dbReference>
<keyword evidence="1 4" id="KW-0812">Transmembrane</keyword>
<evidence type="ECO:0000313" key="4">
    <source>
        <dbReference type="EMBL" id="MDR6213180.1"/>
    </source>
</evidence>
<dbReference type="Pfam" id="PF16220">
    <property type="entry name" value="DUF4880"/>
    <property type="match status" value="1"/>
</dbReference>
<keyword evidence="5" id="KW-1185">Reference proteome</keyword>
<dbReference type="Gene3D" id="2.60.120.1440">
    <property type="match status" value="1"/>
</dbReference>
<evidence type="ECO:0000313" key="5">
    <source>
        <dbReference type="Proteomes" id="UP001267710"/>
    </source>
</evidence>
<dbReference type="RefSeq" id="WP_309826489.1">
    <property type="nucleotide sequence ID" value="NZ_JAVIZX010000001.1"/>
</dbReference>
<evidence type="ECO:0000256" key="1">
    <source>
        <dbReference type="SAM" id="Phobius"/>
    </source>
</evidence>
<dbReference type="PANTHER" id="PTHR30273">
    <property type="entry name" value="PERIPLASMIC SIGNAL SENSOR AND SIGMA FACTOR ACTIVATOR FECR-RELATED"/>
    <property type="match status" value="1"/>
</dbReference>
<evidence type="ECO:0000259" key="2">
    <source>
        <dbReference type="Pfam" id="PF04773"/>
    </source>
</evidence>
<dbReference type="InterPro" id="IPR032623">
    <property type="entry name" value="FecR_N"/>
</dbReference>
<reference evidence="4 5" key="1">
    <citation type="submission" date="2023-08" db="EMBL/GenBank/DDBJ databases">
        <title>Functional and genomic diversity of the sorghum phyllosphere microbiome.</title>
        <authorList>
            <person name="Shade A."/>
        </authorList>
    </citation>
    <scope>NUCLEOTIDE SEQUENCE [LARGE SCALE GENOMIC DNA]</scope>
    <source>
        <strain evidence="4 5">SORGH_AS_0335</strain>
    </source>
</reference>
<dbReference type="InterPro" id="IPR006860">
    <property type="entry name" value="FecR"/>
</dbReference>
<protein>
    <submittedName>
        <fullName evidence="4">Transmembrane sensor</fullName>
    </submittedName>
</protein>
<dbReference type="Pfam" id="PF04773">
    <property type="entry name" value="FecR"/>
    <property type="match status" value="1"/>
</dbReference>
<feature type="transmembrane region" description="Helical" evidence="1">
    <location>
        <begin position="113"/>
        <end position="132"/>
    </location>
</feature>
<evidence type="ECO:0000259" key="3">
    <source>
        <dbReference type="Pfam" id="PF16220"/>
    </source>
</evidence>
<keyword evidence="1" id="KW-1133">Transmembrane helix</keyword>
<dbReference type="Proteomes" id="UP001267710">
    <property type="component" value="Unassembled WGS sequence"/>
</dbReference>
<name>A0ABU1I7I1_9BURK</name>